<comment type="similarity">
    <text evidence="3">Belongs to the prokaryotic Ku family.</text>
</comment>
<feature type="compositionally biased region" description="Basic residues" evidence="4">
    <location>
        <begin position="283"/>
        <end position="301"/>
    </location>
</feature>
<keyword evidence="1 3" id="KW-0238">DNA-binding</keyword>
<evidence type="ECO:0000313" key="6">
    <source>
        <dbReference type="EMBL" id="MFH8544199.1"/>
    </source>
</evidence>
<dbReference type="HAMAP" id="MF_01875">
    <property type="entry name" value="Prokaryotic_Ku"/>
    <property type="match status" value="1"/>
</dbReference>
<proteinExistence type="inferred from homology"/>
<dbReference type="InterPro" id="IPR009187">
    <property type="entry name" value="Prok_Ku"/>
</dbReference>
<organism evidence="6 7">
    <name type="scientific">Streptomyces longisporoflavus</name>
    <dbReference type="NCBI Taxonomy" id="28044"/>
    <lineage>
        <taxon>Bacteria</taxon>
        <taxon>Bacillati</taxon>
        <taxon>Actinomycetota</taxon>
        <taxon>Actinomycetes</taxon>
        <taxon>Kitasatosporales</taxon>
        <taxon>Streptomycetaceae</taxon>
        <taxon>Streptomyces</taxon>
    </lineage>
</organism>
<dbReference type="PIRSF" id="PIRSF006493">
    <property type="entry name" value="Prok_Ku"/>
    <property type="match status" value="1"/>
</dbReference>
<dbReference type="PANTHER" id="PTHR41251:SF1">
    <property type="entry name" value="NON-HOMOLOGOUS END JOINING PROTEIN KU"/>
    <property type="match status" value="1"/>
</dbReference>
<evidence type="ECO:0000313" key="7">
    <source>
        <dbReference type="Proteomes" id="UP001610818"/>
    </source>
</evidence>
<comment type="function">
    <text evidence="3">With LigD forms a non-homologous end joining (NHEJ) DNA repair enzyme, which repairs dsDNA breaks with reduced fidelity. Binds linear dsDNA with 5'- and 3'- overhangs but not closed circular dsDNA nor ssDNA. Recruits and stimulates the ligase activity of LigD.</text>
</comment>
<dbReference type="PANTHER" id="PTHR41251">
    <property type="entry name" value="NON-HOMOLOGOUS END JOINING PROTEIN KU"/>
    <property type="match status" value="1"/>
</dbReference>
<dbReference type="Proteomes" id="UP001610818">
    <property type="component" value="Unassembled WGS sequence"/>
</dbReference>
<evidence type="ECO:0000259" key="5">
    <source>
        <dbReference type="SMART" id="SM00559"/>
    </source>
</evidence>
<name>A0ABW7QGW3_9ACTN</name>
<dbReference type="EMBL" id="JBIRGQ010000001">
    <property type="protein sequence ID" value="MFH8544199.1"/>
    <property type="molecule type" value="Genomic_DNA"/>
</dbReference>
<keyword evidence="3" id="KW-0234">DNA repair</keyword>
<dbReference type="SUPFAM" id="SSF100939">
    <property type="entry name" value="SPOC domain-like"/>
    <property type="match status" value="1"/>
</dbReference>
<evidence type="ECO:0000256" key="2">
    <source>
        <dbReference type="ARBA" id="ARBA00023172"/>
    </source>
</evidence>
<sequence>MPRPVWSGAISFGLVTIPIKVLPATENHSISFRQYHLEDMSRVRTRKVCEIDGKQLTSAEIGKGYEVSKDTIVAVTDAELDELPLPTAKAIEIAAFVRYESVDPVRIGEGYYLQADGQVAAKPYTLLRKALERNSKAAVAKFAWHGRERLGLLRVQDGVILLHAMKWDDEVRDPQELAPKAVEVSDEEIDRAVLLIDSMTTDDITGQEWSTDRYTQALEQVIRAKAGGKKPPKPAEEKEPAGQVLDLMAALQESVSKAQASRGEGGESGGSGKDATVHEMPKKRAAKKSTGKKTAGKKTTAKKTTAGKKTTAKKRGA</sequence>
<dbReference type="NCBIfam" id="TIGR02772">
    <property type="entry name" value="Ku_bact"/>
    <property type="match status" value="1"/>
</dbReference>
<accession>A0ABW7QGW3</accession>
<dbReference type="InterPro" id="IPR016194">
    <property type="entry name" value="SPOC-like_C_dom_sf"/>
</dbReference>
<comment type="subunit">
    <text evidence="3">Homodimer. Interacts with LigD.</text>
</comment>
<gene>
    <name evidence="3" type="primary">ku</name>
    <name evidence="6" type="ORF">ACH4F9_04205</name>
</gene>
<evidence type="ECO:0000256" key="4">
    <source>
        <dbReference type="SAM" id="MobiDB-lite"/>
    </source>
</evidence>
<dbReference type="InterPro" id="IPR006164">
    <property type="entry name" value="DNA_bd_Ku70/Ku80"/>
</dbReference>
<keyword evidence="3" id="KW-0227">DNA damage</keyword>
<reference evidence="6 7" key="1">
    <citation type="submission" date="2024-10" db="EMBL/GenBank/DDBJ databases">
        <title>The Natural Products Discovery Center: Release of the First 8490 Sequenced Strains for Exploring Actinobacteria Biosynthetic Diversity.</title>
        <authorList>
            <person name="Kalkreuter E."/>
            <person name="Kautsar S.A."/>
            <person name="Yang D."/>
            <person name="Bader C.D."/>
            <person name="Teijaro C.N."/>
            <person name="Fluegel L."/>
            <person name="Davis C.M."/>
            <person name="Simpson J.R."/>
            <person name="Lauterbach L."/>
            <person name="Steele A.D."/>
            <person name="Gui C."/>
            <person name="Meng S."/>
            <person name="Li G."/>
            <person name="Viehrig K."/>
            <person name="Ye F."/>
            <person name="Su P."/>
            <person name="Kiefer A.F."/>
            <person name="Nichols A."/>
            <person name="Cepeda A.J."/>
            <person name="Yan W."/>
            <person name="Fan B."/>
            <person name="Jiang Y."/>
            <person name="Adhikari A."/>
            <person name="Zheng C.-J."/>
            <person name="Schuster L."/>
            <person name="Cowan T.M."/>
            <person name="Smanski M.J."/>
            <person name="Chevrette M.G."/>
            <person name="De Carvalho L.P.S."/>
            <person name="Shen B."/>
        </authorList>
    </citation>
    <scope>NUCLEOTIDE SEQUENCE [LARGE SCALE GENOMIC DNA]</scope>
    <source>
        <strain evidence="6 7">NPDC017990</strain>
    </source>
</reference>
<dbReference type="RefSeq" id="WP_397707651.1">
    <property type="nucleotide sequence ID" value="NZ_JBIRGN010000001.1"/>
</dbReference>
<feature type="domain" description="Ku" evidence="5">
    <location>
        <begin position="53"/>
        <end position="182"/>
    </location>
</feature>
<dbReference type="Gene3D" id="2.40.290.10">
    <property type="match status" value="1"/>
</dbReference>
<keyword evidence="2 3" id="KW-0233">DNA recombination</keyword>
<protein>
    <recommendedName>
        <fullName evidence="3">Non-homologous end joining protein Ku</fullName>
    </recommendedName>
</protein>
<feature type="region of interest" description="Disordered" evidence="4">
    <location>
        <begin position="254"/>
        <end position="317"/>
    </location>
</feature>
<dbReference type="SMART" id="SM00559">
    <property type="entry name" value="Ku78"/>
    <property type="match status" value="1"/>
</dbReference>
<dbReference type="Pfam" id="PF02735">
    <property type="entry name" value="Ku"/>
    <property type="match status" value="1"/>
</dbReference>
<keyword evidence="7" id="KW-1185">Reference proteome</keyword>
<comment type="caution">
    <text evidence="6">The sequence shown here is derived from an EMBL/GenBank/DDBJ whole genome shotgun (WGS) entry which is preliminary data.</text>
</comment>
<evidence type="ECO:0000256" key="3">
    <source>
        <dbReference type="HAMAP-Rule" id="MF_01875"/>
    </source>
</evidence>
<evidence type="ECO:0000256" key="1">
    <source>
        <dbReference type="ARBA" id="ARBA00023125"/>
    </source>
</evidence>